<reference evidence="3" key="1">
    <citation type="submission" date="2016-09" db="EMBL/GenBank/DDBJ databases">
        <title>Streptomyces puniciscabiei strain:TW1S1 Genome sequencing and assembly.</title>
        <authorList>
            <person name="Kim M.-K."/>
            <person name="Kim S.B."/>
        </authorList>
    </citation>
    <scope>NUCLEOTIDE SEQUENCE [LARGE SCALE GENOMIC DNA]</scope>
    <source>
        <strain evidence="3">TW1S1</strain>
    </source>
</reference>
<sequence length="366" mass="41442">MSLQSASVARLHAVEVSGDESLVEGPLHGYHHETYVFPLLGEAGRVQPGRWKCREPRPDLLWFDRRCFASEEQLLQDLQGRIRGIPEIAEVGGISLMRFIEGRTLGSLHGSGKSVPDVYHRQIVELFRQLAAVAPTSLRAARRCDPEDRPEDGDTEGFLQRLVHFTEHRVYRHNLDRFEGLFRELGVGEDAFAHLRTYVSGLTRRPFCLLHADLHRENFIVDAEQRLWTIDWELAMVGDPLYELATHLHLMRYPAWQARRVAELWHTTVEEVRPGSTNGWHGDLPLLLGYKRAQSVITDVIRCALMLGAVPDAGWRRMASAAPKLRRILVDGAAPLGLEPVPGPHRIASALMRWCREHGTRRGAAP</sequence>
<dbReference type="SUPFAM" id="SSF56112">
    <property type="entry name" value="Protein kinase-like (PK-like)"/>
    <property type="match status" value="1"/>
</dbReference>
<dbReference type="GO" id="GO:0016740">
    <property type="term" value="F:transferase activity"/>
    <property type="evidence" value="ECO:0007669"/>
    <property type="project" value="UniProtKB-KW"/>
</dbReference>
<keyword evidence="2" id="KW-0808">Transferase</keyword>
<dbReference type="Pfam" id="PF01636">
    <property type="entry name" value="APH"/>
    <property type="match status" value="1"/>
</dbReference>
<evidence type="ECO:0000313" key="3">
    <source>
        <dbReference type="Proteomes" id="UP000094960"/>
    </source>
</evidence>
<protein>
    <submittedName>
        <fullName evidence="2">Aminoglycoside phosphotransferase</fullName>
    </submittedName>
</protein>
<dbReference type="PANTHER" id="PTHR40086">
    <property type="entry name" value="PHOSPHOTRANSFERASE YTMP-RELATED"/>
    <property type="match status" value="1"/>
</dbReference>
<name>A0A1D7YDD3_9ACTN</name>
<dbReference type="EMBL" id="CP017248">
    <property type="protein sequence ID" value="AOR33544.1"/>
    <property type="molecule type" value="Genomic_DNA"/>
</dbReference>
<evidence type="ECO:0000259" key="1">
    <source>
        <dbReference type="Pfam" id="PF01636"/>
    </source>
</evidence>
<keyword evidence="3" id="KW-1185">Reference proteome</keyword>
<proteinExistence type="predicted"/>
<dbReference type="AlphaFoldDB" id="A0A1D7YDD3"/>
<evidence type="ECO:0000313" key="2">
    <source>
        <dbReference type="EMBL" id="AOR33544.1"/>
    </source>
</evidence>
<organism evidence="2 3">
    <name type="scientific">Streptomyces fodineus</name>
    <dbReference type="NCBI Taxonomy" id="1904616"/>
    <lineage>
        <taxon>Bacteria</taxon>
        <taxon>Bacillati</taxon>
        <taxon>Actinomycetota</taxon>
        <taxon>Actinomycetes</taxon>
        <taxon>Kitasatosporales</taxon>
        <taxon>Streptomycetaceae</taxon>
        <taxon>Streptomyces</taxon>
    </lineage>
</organism>
<dbReference type="InterPro" id="IPR011009">
    <property type="entry name" value="Kinase-like_dom_sf"/>
</dbReference>
<accession>A0A1D7YDD3</accession>
<dbReference type="Gene3D" id="3.90.1200.10">
    <property type="match status" value="1"/>
</dbReference>
<dbReference type="Proteomes" id="UP000094960">
    <property type="component" value="Chromosome"/>
</dbReference>
<dbReference type="KEGG" id="spun:BFF78_22965"/>
<dbReference type="InterPro" id="IPR052077">
    <property type="entry name" value="CcrZ_PhaseVar_Mediator"/>
</dbReference>
<dbReference type="PANTHER" id="PTHR40086:SF1">
    <property type="entry name" value="CELL CYCLE REGULATOR CCRZ"/>
    <property type="match status" value="1"/>
</dbReference>
<feature type="domain" description="Aminoglycoside phosphotransferase" evidence="1">
    <location>
        <begin position="91"/>
        <end position="263"/>
    </location>
</feature>
<dbReference type="InterPro" id="IPR002575">
    <property type="entry name" value="Aminoglycoside_PTrfase"/>
</dbReference>
<gene>
    <name evidence="2" type="ORF">BFF78_22965</name>
</gene>